<keyword evidence="1" id="KW-0472">Membrane</keyword>
<feature type="transmembrane region" description="Helical" evidence="1">
    <location>
        <begin position="121"/>
        <end position="142"/>
    </location>
</feature>
<keyword evidence="1" id="KW-1133">Transmembrane helix</keyword>
<dbReference type="Proteomes" id="UP000486602">
    <property type="component" value="Unassembled WGS sequence"/>
</dbReference>
<feature type="transmembrane region" description="Helical" evidence="1">
    <location>
        <begin position="35"/>
        <end position="55"/>
    </location>
</feature>
<dbReference type="RefSeq" id="WP_163285041.1">
    <property type="nucleotide sequence ID" value="NZ_JAAGVY010000013.1"/>
</dbReference>
<keyword evidence="3" id="KW-1185">Reference proteome</keyword>
<feature type="transmembrane region" description="Helical" evidence="1">
    <location>
        <begin position="61"/>
        <end position="79"/>
    </location>
</feature>
<dbReference type="AlphaFoldDB" id="A0A7K3WPS4"/>
<keyword evidence="1" id="KW-0812">Transmembrane</keyword>
<feature type="transmembrane region" description="Helical" evidence="1">
    <location>
        <begin position="184"/>
        <end position="207"/>
    </location>
</feature>
<gene>
    <name evidence="2" type="ORF">G3O08_09045</name>
</gene>
<feature type="transmembrane region" description="Helical" evidence="1">
    <location>
        <begin position="154"/>
        <end position="172"/>
    </location>
</feature>
<name>A0A7K3WPS4_9FLAO</name>
<feature type="transmembrane region" description="Helical" evidence="1">
    <location>
        <begin position="91"/>
        <end position="109"/>
    </location>
</feature>
<evidence type="ECO:0000313" key="2">
    <source>
        <dbReference type="EMBL" id="NEN23647.1"/>
    </source>
</evidence>
<comment type="caution">
    <text evidence="2">The sequence shown here is derived from an EMBL/GenBank/DDBJ whole genome shotgun (WGS) entry which is preliminary data.</text>
</comment>
<protein>
    <submittedName>
        <fullName evidence="2">Uncharacterized protein</fullName>
    </submittedName>
</protein>
<evidence type="ECO:0000256" key="1">
    <source>
        <dbReference type="SAM" id="Phobius"/>
    </source>
</evidence>
<organism evidence="2 3">
    <name type="scientific">Cryomorpha ignava</name>
    <dbReference type="NCBI Taxonomy" id="101383"/>
    <lineage>
        <taxon>Bacteria</taxon>
        <taxon>Pseudomonadati</taxon>
        <taxon>Bacteroidota</taxon>
        <taxon>Flavobacteriia</taxon>
        <taxon>Flavobacteriales</taxon>
        <taxon>Cryomorphaceae</taxon>
        <taxon>Cryomorpha</taxon>
    </lineage>
</organism>
<accession>A0A7K3WPS4</accession>
<feature type="transmembrane region" description="Helical" evidence="1">
    <location>
        <begin position="6"/>
        <end position="23"/>
    </location>
</feature>
<evidence type="ECO:0000313" key="3">
    <source>
        <dbReference type="Proteomes" id="UP000486602"/>
    </source>
</evidence>
<reference evidence="2 3" key="1">
    <citation type="submission" date="2020-02" db="EMBL/GenBank/DDBJ databases">
        <title>Out from the shadows clarifying the taxonomy of the family Cryomorphaceae and related taxa by utilizing the GTDB taxonomic framework.</title>
        <authorList>
            <person name="Bowman J.P."/>
        </authorList>
    </citation>
    <scope>NUCLEOTIDE SEQUENCE [LARGE SCALE GENOMIC DNA]</scope>
    <source>
        <strain evidence="2 3">QSSC 1-22</strain>
    </source>
</reference>
<dbReference type="EMBL" id="JAAGVY010000013">
    <property type="protein sequence ID" value="NEN23647.1"/>
    <property type="molecule type" value="Genomic_DNA"/>
</dbReference>
<proteinExistence type="predicted"/>
<sequence length="225" mass="26081">MKFFLILNYILLSIAVLGGLFGLSQHKYIRKSFIWLAVFLLFSGLAQFLAIYLGTKYGNNKIYLSLLTPFYYILIYLIFSNFSKNRLTIKANNLVFIIGSLPILIYTVISINKVEVAIEAISIANVVYSIAAMIYFLDILNTPLKFSPFKLPKFYALTAFLFYHSAIFFFWTSQKFFQTEMNKVSLNMVNVFMVLIYYCVLFGALIVERKYNPEQTDSHKIIKTK</sequence>